<gene>
    <name evidence="2" type="ORF">EDD36DRAFT_498385</name>
</gene>
<dbReference type="InterPro" id="IPR036291">
    <property type="entry name" value="NAD(P)-bd_dom_sf"/>
</dbReference>
<dbReference type="Proteomes" id="UP001203852">
    <property type="component" value="Unassembled WGS sequence"/>
</dbReference>
<evidence type="ECO:0000313" key="3">
    <source>
        <dbReference type="Proteomes" id="UP001203852"/>
    </source>
</evidence>
<proteinExistence type="predicted"/>
<evidence type="ECO:0000256" key="1">
    <source>
        <dbReference type="ARBA" id="ARBA00023002"/>
    </source>
</evidence>
<keyword evidence="3" id="KW-1185">Reference proteome</keyword>
<name>A0AAN6DS75_9EURO</name>
<dbReference type="PANTHER" id="PTHR47534:SF3">
    <property type="entry name" value="ALCOHOL DEHYDROGENASE-LIKE C-TERMINAL DOMAIN-CONTAINING PROTEIN"/>
    <property type="match status" value="1"/>
</dbReference>
<dbReference type="SUPFAM" id="SSF51735">
    <property type="entry name" value="NAD(P)-binding Rossmann-fold domains"/>
    <property type="match status" value="1"/>
</dbReference>
<accession>A0AAN6DS75</accession>
<organism evidence="2 3">
    <name type="scientific">Exophiala viscosa</name>
    <dbReference type="NCBI Taxonomy" id="2486360"/>
    <lineage>
        <taxon>Eukaryota</taxon>
        <taxon>Fungi</taxon>
        <taxon>Dikarya</taxon>
        <taxon>Ascomycota</taxon>
        <taxon>Pezizomycotina</taxon>
        <taxon>Eurotiomycetes</taxon>
        <taxon>Chaetothyriomycetidae</taxon>
        <taxon>Chaetothyriales</taxon>
        <taxon>Herpotrichiellaceae</taxon>
        <taxon>Exophiala</taxon>
    </lineage>
</organism>
<dbReference type="InterPro" id="IPR052228">
    <property type="entry name" value="Sec_Metab_Biosynth_Oxidored"/>
</dbReference>
<dbReference type="GO" id="GO:0016491">
    <property type="term" value="F:oxidoreductase activity"/>
    <property type="evidence" value="ECO:0007669"/>
    <property type="project" value="UniProtKB-KW"/>
</dbReference>
<sequence length="372" mass="40858">MSALKEFISPSRAVSLPAVQASNAAFIESLTEPIVGVFVGGTSGICEYALRALVSTTASVSKKNGHAPNLRLYIVGRNAKAANVTISDCRRLLPSAKFTFVKAEDLSLIKDVDRVCNEIVSLEKAENPNTAPRVDLLYMSQAGAITGVRHDTTEGLDKMMALMYYSRMRFVVNLLPPLLESKISSGAHIVSIYAAGSEDKLWTEDLSLRQPGHFDYNTARSHMVYMKSLFMDKLGSRYPGKISFCHVFPGLVFTPGFKNPELPFWFKVLFPIIGRPLIWLIGVPAQEAGARMLYLATPKFAARGAATASGDQVAEGFDGKAGSGVYSLWHKSNIKDVHEAYEKIQKDEVREQVWAHTNKAFDVITAGKVFTE</sequence>
<protein>
    <submittedName>
        <fullName evidence="2">Uncharacterized protein</fullName>
    </submittedName>
</protein>
<dbReference type="EMBL" id="MU404358">
    <property type="protein sequence ID" value="KAI1610533.1"/>
    <property type="molecule type" value="Genomic_DNA"/>
</dbReference>
<dbReference type="AlphaFoldDB" id="A0AAN6DS75"/>
<reference evidence="2" key="1">
    <citation type="journal article" date="2022" name="bioRxiv">
        <title>Deciphering the potential niche of two novel black yeast fungi from a biological soil crust based on their genomes, phenotypes, and melanin regulation.</title>
        <authorList>
            <consortium name="DOE Joint Genome Institute"/>
            <person name="Carr E.C."/>
            <person name="Barton Q."/>
            <person name="Grambo S."/>
            <person name="Sullivan M."/>
            <person name="Renfro C.M."/>
            <person name="Kuo A."/>
            <person name="Pangilinan J."/>
            <person name="Lipzen A."/>
            <person name="Keymanesh K."/>
            <person name="Savage E."/>
            <person name="Barry K."/>
            <person name="Grigoriev I.V."/>
            <person name="Riekhof W.R."/>
            <person name="Harris S.S."/>
        </authorList>
    </citation>
    <scope>NUCLEOTIDE SEQUENCE</scope>
    <source>
        <strain evidence="2">JF 03-4F</strain>
    </source>
</reference>
<dbReference type="PANTHER" id="PTHR47534">
    <property type="entry name" value="YALI0E05731P"/>
    <property type="match status" value="1"/>
</dbReference>
<evidence type="ECO:0000313" key="2">
    <source>
        <dbReference type="EMBL" id="KAI1610533.1"/>
    </source>
</evidence>
<dbReference type="Gene3D" id="3.40.50.720">
    <property type="entry name" value="NAD(P)-binding Rossmann-like Domain"/>
    <property type="match status" value="1"/>
</dbReference>
<keyword evidence="1" id="KW-0560">Oxidoreductase</keyword>
<comment type="caution">
    <text evidence="2">The sequence shown here is derived from an EMBL/GenBank/DDBJ whole genome shotgun (WGS) entry which is preliminary data.</text>
</comment>